<dbReference type="Proteomes" id="UP000265618">
    <property type="component" value="Unassembled WGS sequence"/>
</dbReference>
<accession>A0A9K3D0S0</accession>
<reference evidence="2 3" key="1">
    <citation type="journal article" date="2018" name="PLoS ONE">
        <title>The draft genome of Kipferlia bialata reveals reductive genome evolution in fornicate parasites.</title>
        <authorList>
            <person name="Tanifuji G."/>
            <person name="Takabayashi S."/>
            <person name="Kume K."/>
            <person name="Takagi M."/>
            <person name="Nakayama T."/>
            <person name="Kamikawa R."/>
            <person name="Inagaki Y."/>
            <person name="Hashimoto T."/>
        </authorList>
    </citation>
    <scope>NUCLEOTIDE SEQUENCE [LARGE SCALE GENOMIC DNA]</scope>
    <source>
        <strain evidence="2">NY0173</strain>
    </source>
</reference>
<dbReference type="PANTHER" id="PTHR10492">
    <property type="match status" value="1"/>
</dbReference>
<dbReference type="PANTHER" id="PTHR10492:SF57">
    <property type="entry name" value="ATP-DEPENDENT DNA HELICASE"/>
    <property type="match status" value="1"/>
</dbReference>
<proteinExistence type="predicted"/>
<evidence type="ECO:0000313" key="2">
    <source>
        <dbReference type="EMBL" id="GIQ86919.1"/>
    </source>
</evidence>
<gene>
    <name evidence="2" type="ORF">KIPB_008859</name>
</gene>
<dbReference type="OrthoDB" id="1728974at2759"/>
<feature type="domain" description="C2H2-type" evidence="1">
    <location>
        <begin position="118"/>
        <end position="140"/>
    </location>
</feature>
<dbReference type="InterPro" id="IPR025476">
    <property type="entry name" value="Helitron_helicase-like"/>
</dbReference>
<dbReference type="Pfam" id="PF14214">
    <property type="entry name" value="Helitron_like_N"/>
    <property type="match status" value="1"/>
</dbReference>
<dbReference type="EMBL" id="BDIP01002850">
    <property type="protein sequence ID" value="GIQ86919.1"/>
    <property type="molecule type" value="Genomic_DNA"/>
</dbReference>
<dbReference type="PROSITE" id="PS00028">
    <property type="entry name" value="ZINC_FINGER_C2H2_1"/>
    <property type="match status" value="1"/>
</dbReference>
<organism evidence="2 3">
    <name type="scientific">Kipferlia bialata</name>
    <dbReference type="NCBI Taxonomy" id="797122"/>
    <lineage>
        <taxon>Eukaryota</taxon>
        <taxon>Metamonada</taxon>
        <taxon>Carpediemonas-like organisms</taxon>
        <taxon>Kipferlia</taxon>
    </lineage>
</organism>
<dbReference type="AlphaFoldDB" id="A0A9K3D0S0"/>
<evidence type="ECO:0000259" key="1">
    <source>
        <dbReference type="PROSITE" id="PS00028"/>
    </source>
</evidence>
<evidence type="ECO:0000313" key="3">
    <source>
        <dbReference type="Proteomes" id="UP000265618"/>
    </source>
</evidence>
<protein>
    <recommendedName>
        <fullName evidence="1">C2H2-type domain-containing protein</fullName>
    </recommendedName>
</protein>
<keyword evidence="3" id="KW-1185">Reference proteome</keyword>
<name>A0A9K3D0S0_9EUKA</name>
<dbReference type="InterPro" id="IPR013087">
    <property type="entry name" value="Znf_C2H2_type"/>
</dbReference>
<comment type="caution">
    <text evidence="2">The sequence shown here is derived from an EMBL/GenBank/DDBJ whole genome shotgun (WGS) entry which is preliminary data.</text>
</comment>
<sequence>MRVDTIAGLRDCVAGLDGEHDIENVGRHVKLPSSYRGGRRYKWAQFQEAMAIVRKYHRPDIFLTATCNPQWREIVDECRRSGTVPANRPDLCARVFRLKLKEILDDIRKKHVLGIDICHVCVVEFQMRGLPHAHILLMLHTRDKPVAETYDDFVQAELPDAAIFPTLYGLVFDCNRHEGCAEEHRPCWDGNKCKYGYPKAYCDQTTVPQVGFPVYRRRGRQLGGNDFNDRVVAFNWWFTMRYRCHINVEICSTVLAVKYLYRYLYKGPDHVDADVTVEQDQPRCQVDGVGQDGQAPVGGQAPEHVPDGQDAEHVVYHDGDIDNEGRRVVNECERHVNYRYFGASEACYLIFRFPRNDRNPAVISLPVHLKNQQNVRYNANAGIAYVERAHLLVPRITELMGWMAANLEVTFEELMEYRHYPYDSYRKAAVARGLLQGDDEWERCLEEAAYIQTGRQLRQLFAMLLVHCDVVDPEALFDRFAVNMCEDIQYQRDPAGAALDLDDAKRLALADIRRILEAQDKTMTEFGLPEVEVYDAARIMAMQRGVPLQRGRDALIRDELGAYDREHELIEYEQKLQTLDADQMAAHDRIMETFEAGYRGRERLRHSGLIGSGGAEHWRQCAPVSFRLYQQFLATERLGTGCISL</sequence>